<sequence length="78" mass="8472">IKLPEDQAALSTAVGQTAVDRTPSVSDYVASVARDTSLIALAKNKQDRPSDNCSKNRFSTRERTRGKSGWEAGLDHLI</sequence>
<protein>
    <submittedName>
        <fullName evidence="2">Uncharacterized protein</fullName>
    </submittedName>
</protein>
<gene>
    <name evidence="2" type="ORF">BG011_003585</name>
</gene>
<feature type="non-terminal residue" evidence="2">
    <location>
        <position position="1"/>
    </location>
</feature>
<name>A0A9P6PJS6_9FUNG</name>
<evidence type="ECO:0000313" key="3">
    <source>
        <dbReference type="Proteomes" id="UP000726737"/>
    </source>
</evidence>
<comment type="caution">
    <text evidence="2">The sequence shown here is derived from an EMBL/GenBank/DDBJ whole genome shotgun (WGS) entry which is preliminary data.</text>
</comment>
<reference evidence="2" key="1">
    <citation type="journal article" date="2020" name="Fungal Divers.">
        <title>Resolving the Mortierellaceae phylogeny through synthesis of multi-gene phylogenetics and phylogenomics.</title>
        <authorList>
            <person name="Vandepol N."/>
            <person name="Liber J."/>
            <person name="Desiro A."/>
            <person name="Na H."/>
            <person name="Kennedy M."/>
            <person name="Barry K."/>
            <person name="Grigoriev I.V."/>
            <person name="Miller A.N."/>
            <person name="O'Donnell K."/>
            <person name="Stajich J.E."/>
            <person name="Bonito G."/>
        </authorList>
    </citation>
    <scope>NUCLEOTIDE SEQUENCE</scope>
    <source>
        <strain evidence="2">KOD948</strain>
    </source>
</reference>
<dbReference type="AlphaFoldDB" id="A0A9P6PJS6"/>
<evidence type="ECO:0000313" key="2">
    <source>
        <dbReference type="EMBL" id="KAG0240961.1"/>
    </source>
</evidence>
<proteinExistence type="predicted"/>
<dbReference type="Proteomes" id="UP000726737">
    <property type="component" value="Unassembled WGS sequence"/>
</dbReference>
<dbReference type="EMBL" id="JAAAJA010002369">
    <property type="protein sequence ID" value="KAG0240961.1"/>
    <property type="molecule type" value="Genomic_DNA"/>
</dbReference>
<feature type="region of interest" description="Disordered" evidence="1">
    <location>
        <begin position="41"/>
        <end position="78"/>
    </location>
</feature>
<keyword evidence="3" id="KW-1185">Reference proteome</keyword>
<evidence type="ECO:0000256" key="1">
    <source>
        <dbReference type="SAM" id="MobiDB-lite"/>
    </source>
</evidence>
<accession>A0A9P6PJS6</accession>
<organism evidence="2 3">
    <name type="scientific">Mortierella polycephala</name>
    <dbReference type="NCBI Taxonomy" id="41804"/>
    <lineage>
        <taxon>Eukaryota</taxon>
        <taxon>Fungi</taxon>
        <taxon>Fungi incertae sedis</taxon>
        <taxon>Mucoromycota</taxon>
        <taxon>Mortierellomycotina</taxon>
        <taxon>Mortierellomycetes</taxon>
        <taxon>Mortierellales</taxon>
        <taxon>Mortierellaceae</taxon>
        <taxon>Mortierella</taxon>
    </lineage>
</organism>